<keyword evidence="1" id="KW-0812">Transmembrane</keyword>
<accession>A0A0A9FP26</accession>
<dbReference type="EMBL" id="GBRH01183849">
    <property type="protein sequence ID" value="JAE14047.1"/>
    <property type="molecule type" value="Transcribed_RNA"/>
</dbReference>
<name>A0A0A9FP26_ARUDO</name>
<organism evidence="2">
    <name type="scientific">Arundo donax</name>
    <name type="common">Giant reed</name>
    <name type="synonym">Donax arundinaceus</name>
    <dbReference type="NCBI Taxonomy" id="35708"/>
    <lineage>
        <taxon>Eukaryota</taxon>
        <taxon>Viridiplantae</taxon>
        <taxon>Streptophyta</taxon>
        <taxon>Embryophyta</taxon>
        <taxon>Tracheophyta</taxon>
        <taxon>Spermatophyta</taxon>
        <taxon>Magnoliopsida</taxon>
        <taxon>Liliopsida</taxon>
        <taxon>Poales</taxon>
        <taxon>Poaceae</taxon>
        <taxon>PACMAD clade</taxon>
        <taxon>Arundinoideae</taxon>
        <taxon>Arundineae</taxon>
        <taxon>Arundo</taxon>
    </lineage>
</organism>
<reference evidence="2" key="2">
    <citation type="journal article" date="2015" name="Data Brief">
        <title>Shoot transcriptome of the giant reed, Arundo donax.</title>
        <authorList>
            <person name="Barrero R.A."/>
            <person name="Guerrero F.D."/>
            <person name="Moolhuijzen P."/>
            <person name="Goolsby J.A."/>
            <person name="Tidwell J."/>
            <person name="Bellgard S.E."/>
            <person name="Bellgard M.I."/>
        </authorList>
    </citation>
    <scope>NUCLEOTIDE SEQUENCE</scope>
    <source>
        <tissue evidence="2">Shoot tissue taken approximately 20 cm above the soil surface</tissue>
    </source>
</reference>
<reference evidence="2" key="1">
    <citation type="submission" date="2014-09" db="EMBL/GenBank/DDBJ databases">
        <authorList>
            <person name="Magalhaes I.L.F."/>
            <person name="Oliveira U."/>
            <person name="Santos F.R."/>
            <person name="Vidigal T.H.D.A."/>
            <person name="Brescovit A.D."/>
            <person name="Santos A.J."/>
        </authorList>
    </citation>
    <scope>NUCLEOTIDE SEQUENCE</scope>
    <source>
        <tissue evidence="2">Shoot tissue taken approximately 20 cm above the soil surface</tissue>
    </source>
</reference>
<evidence type="ECO:0000256" key="1">
    <source>
        <dbReference type="SAM" id="Phobius"/>
    </source>
</evidence>
<sequence>MRALTSPVIDIKYLTLKHILILLLLLSGFSGTIASITV</sequence>
<feature type="transmembrane region" description="Helical" evidence="1">
    <location>
        <begin position="20"/>
        <end position="37"/>
    </location>
</feature>
<proteinExistence type="predicted"/>
<dbReference type="AlphaFoldDB" id="A0A0A9FP26"/>
<keyword evidence="1" id="KW-1133">Transmembrane helix</keyword>
<protein>
    <submittedName>
        <fullName evidence="2">Uncharacterized protein</fullName>
    </submittedName>
</protein>
<keyword evidence="1" id="KW-0472">Membrane</keyword>
<evidence type="ECO:0000313" key="2">
    <source>
        <dbReference type="EMBL" id="JAE14047.1"/>
    </source>
</evidence>